<reference evidence="5 6" key="1">
    <citation type="submission" date="2010-04" db="EMBL/GenBank/DDBJ databases">
        <authorList>
            <person name="Muzny D."/>
            <person name="Qin X."/>
            <person name="Deng J."/>
            <person name="Jiang H."/>
            <person name="Liu Y."/>
            <person name="Qu J."/>
            <person name="Song X.-Z."/>
            <person name="Zhang L."/>
            <person name="Thornton R."/>
            <person name="Coyle M."/>
            <person name="Francisco L."/>
            <person name="Jackson L."/>
            <person name="Javaid M."/>
            <person name="Korchina V."/>
            <person name="Kovar C."/>
            <person name="Mata R."/>
            <person name="Mathew T."/>
            <person name="Ngo R."/>
            <person name="Nguyen L."/>
            <person name="Nguyen N."/>
            <person name="Okwuonu G."/>
            <person name="Ongeri F."/>
            <person name="Pham C."/>
            <person name="Simmons D."/>
            <person name="Wilczek-Boney K."/>
            <person name="Hale W."/>
            <person name="Jakkamsetti A."/>
            <person name="Pham P."/>
            <person name="Ruth R."/>
            <person name="San Lucas F."/>
            <person name="Warren J."/>
            <person name="Zhang J."/>
            <person name="Zhao Z."/>
            <person name="Zhou C."/>
            <person name="Zhu D."/>
            <person name="Lee S."/>
            <person name="Bess C."/>
            <person name="Blankenburg K."/>
            <person name="Forbes L."/>
            <person name="Fu Q."/>
            <person name="Gubbala S."/>
            <person name="Hirani K."/>
            <person name="Jayaseelan J.C."/>
            <person name="Lara F."/>
            <person name="Munidasa M."/>
            <person name="Palculict T."/>
            <person name="Patil S."/>
            <person name="Pu L.-L."/>
            <person name="Saada N."/>
            <person name="Tang L."/>
            <person name="Weissenberger G."/>
            <person name="Zhu Y."/>
            <person name="Hemphill L."/>
            <person name="Shang Y."/>
            <person name="Youmans B."/>
            <person name="Ayvaz T."/>
            <person name="Ross M."/>
            <person name="Santibanez J."/>
            <person name="Aqrawi P."/>
            <person name="Gross S."/>
            <person name="Joshi V."/>
            <person name="Fowler G."/>
            <person name="Nazareth L."/>
            <person name="Reid J."/>
            <person name="Worley K."/>
            <person name="Petrosino J."/>
            <person name="Highlander S."/>
            <person name="Gibbs R."/>
        </authorList>
    </citation>
    <scope>NUCLEOTIDE SEQUENCE [LARGE SCALE GENOMIC DNA]</scope>
    <source>
        <strain evidence="5 6">ATCC BAA-614</strain>
    </source>
</reference>
<proteinExistence type="inferred from homology"/>
<dbReference type="RefSeq" id="WP_007166681.1">
    <property type="nucleotide sequence ID" value="NZ_GG770553.1"/>
</dbReference>
<comment type="cofactor">
    <cofactor evidence="1 3">
        <name>pyridoxal 5'-phosphate</name>
        <dbReference type="ChEBI" id="CHEBI:597326"/>
    </cofactor>
</comment>
<dbReference type="GO" id="GO:1990411">
    <property type="term" value="F:hercynylcysteine sulfoxide lyase activity (ergothioneine-forming)"/>
    <property type="evidence" value="ECO:0007669"/>
    <property type="project" value="RHEA"/>
</dbReference>
<evidence type="ECO:0000313" key="6">
    <source>
        <dbReference type="Proteomes" id="UP000003653"/>
    </source>
</evidence>
<dbReference type="HAMAP" id="MF_02038">
    <property type="entry name" value="EgtE"/>
    <property type="match status" value="1"/>
</dbReference>
<dbReference type="PANTHER" id="PTHR43586">
    <property type="entry name" value="CYSTEINE DESULFURASE"/>
    <property type="match status" value="1"/>
</dbReference>
<gene>
    <name evidence="3" type="primary">egtE</name>
    <name evidence="5" type="ORF">HMPREF0591_2649</name>
</gene>
<protein>
    <recommendedName>
        <fullName evidence="3">Probable hercynylcysteine sulfoxide lyase</fullName>
        <ecNumber evidence="3">4.4.-.-</ecNumber>
    </recommendedName>
</protein>
<feature type="domain" description="Aminotransferase class V" evidence="4">
    <location>
        <begin position="23"/>
        <end position="369"/>
    </location>
</feature>
<keyword evidence="2 3" id="KW-0663">Pyridoxal phosphate</keyword>
<dbReference type="InterPro" id="IPR015422">
    <property type="entry name" value="PyrdxlP-dep_Trfase_small"/>
</dbReference>
<accession>D5P905</accession>
<keyword evidence="5" id="KW-0032">Aminotransferase</keyword>
<dbReference type="UniPathway" id="UPA01014"/>
<dbReference type="eggNOG" id="COG0520">
    <property type="taxonomic scope" value="Bacteria"/>
</dbReference>
<comment type="function">
    <text evidence="3">Probably catalyzes the conversion of hercynylcysteine sulfoxide to ergothioneine.</text>
</comment>
<dbReference type="Proteomes" id="UP000003653">
    <property type="component" value="Unassembled WGS sequence"/>
</dbReference>
<dbReference type="Gene3D" id="3.40.640.10">
    <property type="entry name" value="Type I PLP-dependent aspartate aminotransferase-like (Major domain)"/>
    <property type="match status" value="1"/>
</dbReference>
<evidence type="ECO:0000256" key="1">
    <source>
        <dbReference type="ARBA" id="ARBA00001933"/>
    </source>
</evidence>
<feature type="modified residue" description="N6-(pyridoxal phosphate)lysine" evidence="3">
    <location>
        <position position="208"/>
    </location>
</feature>
<keyword evidence="3" id="KW-0456">Lyase</keyword>
<organism evidence="5 6">
    <name type="scientific">Mycobacterium parascrofulaceum ATCC BAA-614</name>
    <dbReference type="NCBI Taxonomy" id="525368"/>
    <lineage>
        <taxon>Bacteria</taxon>
        <taxon>Bacillati</taxon>
        <taxon>Actinomycetota</taxon>
        <taxon>Actinomycetes</taxon>
        <taxon>Mycobacteriales</taxon>
        <taxon>Mycobacteriaceae</taxon>
        <taxon>Mycobacterium</taxon>
        <taxon>Mycobacterium simiae complex</taxon>
    </lineage>
</organism>
<dbReference type="Gene3D" id="3.90.1150.10">
    <property type="entry name" value="Aspartate Aminotransferase, domain 1"/>
    <property type="match status" value="1"/>
</dbReference>
<sequence length="382" mass="39323">MTAGAALADRWRAARLPAAGLHLDSAACSRQSLAVIDAANQHARNESEVGGYVAAEAAAPALDAGRAAFAALAGMPDAEVVFTTGSLNALDLLLGGWPADRRTVACLPGEYGPNLALLAAHGFDRRLLPVLEDGRIALDDAALALHADPPDLVHLTAVGSHSGVVQPLPMIAELCRELGLPLIVDAAQALGQVDCAVGADVTYASSRKWIAGPRGVGALAVRRELMAGLRPRLAAPDWLAGPFTVAQQLEFGEANVAARVGFSMALGEHLAYGPQAVRARLAELGATSRTALADVAGWAVVEEVDEPSAITTLAPVDGADPQAVRSWLLAERAILTTFVGVQRAPLELAGPVLRISPHVDTTADDVETFAEALIAATAATSG</sequence>
<dbReference type="InterPro" id="IPR000192">
    <property type="entry name" value="Aminotrans_V_dom"/>
</dbReference>
<evidence type="ECO:0000259" key="4">
    <source>
        <dbReference type="Pfam" id="PF00266"/>
    </source>
</evidence>
<dbReference type="PANTHER" id="PTHR43586:SF8">
    <property type="entry name" value="CYSTEINE DESULFURASE 1, CHLOROPLASTIC"/>
    <property type="match status" value="1"/>
</dbReference>
<comment type="similarity">
    <text evidence="3">Belongs to the class-V pyridoxal-phosphate-dependent aminotransferase family. EgtE subfamily.</text>
</comment>
<evidence type="ECO:0000256" key="3">
    <source>
        <dbReference type="HAMAP-Rule" id="MF_02038"/>
    </source>
</evidence>
<dbReference type="EC" id="4.4.-.-" evidence="3"/>
<dbReference type="SUPFAM" id="SSF53383">
    <property type="entry name" value="PLP-dependent transferases"/>
    <property type="match status" value="1"/>
</dbReference>
<comment type="catalytic activity">
    <reaction evidence="3">
        <text>S-(hercyn-2-yl)-L-cysteine S-oxide + AH2 + H(+) = ergothioneine + pyruvate + A + NH4(+)</text>
        <dbReference type="Rhea" id="RHEA:42688"/>
        <dbReference type="ChEBI" id="CHEBI:13193"/>
        <dbReference type="ChEBI" id="CHEBI:15361"/>
        <dbReference type="ChEBI" id="CHEBI:15378"/>
        <dbReference type="ChEBI" id="CHEBI:17499"/>
        <dbReference type="ChEBI" id="CHEBI:28938"/>
        <dbReference type="ChEBI" id="CHEBI:82706"/>
        <dbReference type="ChEBI" id="CHEBI:134344"/>
    </reaction>
</comment>
<comment type="pathway">
    <text evidence="3">Amino-acid biosynthesis; ergothioneine biosynthesis.</text>
</comment>
<keyword evidence="6" id="KW-1185">Reference proteome</keyword>
<dbReference type="NCBIfam" id="TIGR04343">
    <property type="entry name" value="egtE_PLP_lyase"/>
    <property type="match status" value="1"/>
</dbReference>
<dbReference type="AlphaFoldDB" id="D5P905"/>
<comment type="caution">
    <text evidence="5">The sequence shown here is derived from an EMBL/GenBank/DDBJ whole genome shotgun (WGS) entry which is preliminary data.</text>
</comment>
<dbReference type="EMBL" id="ADNV01000218">
    <property type="protein sequence ID" value="EFG77445.1"/>
    <property type="molecule type" value="Genomic_DNA"/>
</dbReference>
<dbReference type="InterPro" id="IPR015424">
    <property type="entry name" value="PyrdxlP-dep_Trfase"/>
</dbReference>
<dbReference type="GO" id="GO:0008483">
    <property type="term" value="F:transaminase activity"/>
    <property type="evidence" value="ECO:0007669"/>
    <property type="project" value="UniProtKB-KW"/>
</dbReference>
<dbReference type="InterPro" id="IPR015421">
    <property type="entry name" value="PyrdxlP-dep_Trfase_major"/>
</dbReference>
<name>D5P905_9MYCO</name>
<keyword evidence="5" id="KW-0808">Transferase</keyword>
<dbReference type="HOGENOM" id="CLU_003433_2_1_11"/>
<evidence type="ECO:0000256" key="2">
    <source>
        <dbReference type="ARBA" id="ARBA00022898"/>
    </source>
</evidence>
<evidence type="ECO:0000313" key="5">
    <source>
        <dbReference type="EMBL" id="EFG77445.1"/>
    </source>
</evidence>
<dbReference type="Pfam" id="PF00266">
    <property type="entry name" value="Aminotran_5"/>
    <property type="match status" value="1"/>
</dbReference>
<dbReference type="InterPro" id="IPR027563">
    <property type="entry name" value="EgtE"/>
</dbReference>